<evidence type="ECO:0000256" key="13">
    <source>
        <dbReference type="SAM" id="SignalP"/>
    </source>
</evidence>
<evidence type="ECO:0000313" key="17">
    <source>
        <dbReference type="Proteomes" id="UP001253595"/>
    </source>
</evidence>
<comment type="subcellular location">
    <subcellularLocation>
        <location evidence="1 11">Cell outer membrane</location>
        <topology evidence="1 11">Multi-pass membrane protein</topology>
    </subcellularLocation>
</comment>
<evidence type="ECO:0000259" key="15">
    <source>
        <dbReference type="Pfam" id="PF07715"/>
    </source>
</evidence>
<evidence type="ECO:0000256" key="9">
    <source>
        <dbReference type="ARBA" id="ARBA00023170"/>
    </source>
</evidence>
<dbReference type="Gene3D" id="2.40.170.20">
    <property type="entry name" value="TonB-dependent receptor, beta-barrel domain"/>
    <property type="match status" value="1"/>
</dbReference>
<dbReference type="InterPro" id="IPR012910">
    <property type="entry name" value="Plug_dom"/>
</dbReference>
<proteinExistence type="inferred from homology"/>
<comment type="similarity">
    <text evidence="2">Belongs to the TonB-dependent receptor family. Hemoglobin/haptoglobin binding protein subfamily.</text>
</comment>
<evidence type="ECO:0000256" key="11">
    <source>
        <dbReference type="PROSITE-ProRule" id="PRU01360"/>
    </source>
</evidence>
<dbReference type="PANTHER" id="PTHR30069:SF29">
    <property type="entry name" value="HEMOGLOBIN AND HEMOGLOBIN-HAPTOGLOBIN-BINDING PROTEIN 1-RELATED"/>
    <property type="match status" value="1"/>
</dbReference>
<keyword evidence="17" id="KW-1185">Reference proteome</keyword>
<dbReference type="SUPFAM" id="SSF56935">
    <property type="entry name" value="Porins"/>
    <property type="match status" value="1"/>
</dbReference>
<keyword evidence="8 11" id="KW-0472">Membrane</keyword>
<sequence>MNNNKVKNRFKNISHLSMNVLPASLLLNAMPLFAQQNAIEQIIVTGTYNPLTMEQVSSSVSVVDREMLGQLNKTNLADVLQSVPGVLIERQGGPGGLAVASIRGGESNYTVVMIDGIAMNDPGNSRGGAFDLGSINVDSIERIEIVRGPQSAIYGADALAGVINIITLRPQQGHQQSISASVGDEDFQQAGFSALGAGDKTDYAMQARVRDSGEPVAGSRAEDSEINLRLGWRPTDAHSISASARYFDGDRSSYPEQSGGPQFATSPALDYTDYTNKNAALGWQFQIAEQWKSHLQATHYERSESFDSPGIAPYNAIPPNGADTEFERQQISWINTIGQQGKLWANIGLENRKEEGDSRGYLDFGFVMPTDFALDRTTDSGFLDLNAQLNEKLLLQGSVRNDDTDGFGCETSTRLGLRYQLSESIALRANRGDGYKLPSFFALGHTLVGNANLKPEKVDSWDAGIAWQVSDQLNTSIDYFAYDFRDPIDFDSELFTNVNREQIKTSGVEWQAQWSSVDNRVGLRGNATYTDIDVKDSVSVLTGRPQWRAGVAAHWQLNESVRTSLDYQQVGEQFATSQHTGEASLHELDDYQRFDANLFWSVSDSLDMTVSVENLFDSSAATAVGFPAPGLWWRIGLQWKTGQ</sequence>
<comment type="caution">
    <text evidence="16">The sequence shown here is derived from an EMBL/GenBank/DDBJ whole genome shotgun (WGS) entry which is preliminary data.</text>
</comment>
<dbReference type="PANTHER" id="PTHR30069">
    <property type="entry name" value="TONB-DEPENDENT OUTER MEMBRANE RECEPTOR"/>
    <property type="match status" value="1"/>
</dbReference>
<keyword evidence="7 12" id="KW-0798">TonB box</keyword>
<gene>
    <name evidence="16" type="ORF">J2X05_001693</name>
</gene>
<dbReference type="Pfam" id="PF07715">
    <property type="entry name" value="Plug"/>
    <property type="match status" value="1"/>
</dbReference>
<reference evidence="16 17" key="1">
    <citation type="submission" date="2023-07" db="EMBL/GenBank/DDBJ databases">
        <title>Sorghum-associated microbial communities from plants grown in Nebraska, USA.</title>
        <authorList>
            <person name="Schachtman D."/>
        </authorList>
    </citation>
    <scope>NUCLEOTIDE SEQUENCE [LARGE SCALE GENOMIC DNA]</scope>
    <source>
        <strain evidence="16 17">BE190</strain>
    </source>
</reference>
<keyword evidence="3 11" id="KW-0813">Transport</keyword>
<evidence type="ECO:0000256" key="3">
    <source>
        <dbReference type="ARBA" id="ARBA00022448"/>
    </source>
</evidence>
<dbReference type="PROSITE" id="PS52016">
    <property type="entry name" value="TONB_DEPENDENT_REC_3"/>
    <property type="match status" value="1"/>
</dbReference>
<dbReference type="InterPro" id="IPR039426">
    <property type="entry name" value="TonB-dep_rcpt-like"/>
</dbReference>
<feature type="domain" description="TonB-dependent receptor plug" evidence="15">
    <location>
        <begin position="54"/>
        <end position="162"/>
    </location>
</feature>
<evidence type="ECO:0000256" key="4">
    <source>
        <dbReference type="ARBA" id="ARBA00022452"/>
    </source>
</evidence>
<evidence type="ECO:0000313" key="16">
    <source>
        <dbReference type="EMBL" id="MDR7089687.1"/>
    </source>
</evidence>
<dbReference type="Proteomes" id="UP001253595">
    <property type="component" value="Unassembled WGS sequence"/>
</dbReference>
<evidence type="ECO:0000256" key="7">
    <source>
        <dbReference type="ARBA" id="ARBA00023077"/>
    </source>
</evidence>
<evidence type="ECO:0000256" key="5">
    <source>
        <dbReference type="ARBA" id="ARBA00022692"/>
    </source>
</evidence>
<evidence type="ECO:0000256" key="6">
    <source>
        <dbReference type="ARBA" id="ARBA00022729"/>
    </source>
</evidence>
<dbReference type="RefSeq" id="WP_310071153.1">
    <property type="nucleotide sequence ID" value="NZ_JAVDVX010000002.1"/>
</dbReference>
<keyword evidence="5 11" id="KW-0812">Transmembrane</keyword>
<feature type="chain" id="PRO_5045842885" evidence="13">
    <location>
        <begin position="35"/>
        <end position="643"/>
    </location>
</feature>
<evidence type="ECO:0000256" key="10">
    <source>
        <dbReference type="ARBA" id="ARBA00023237"/>
    </source>
</evidence>
<evidence type="ECO:0000256" key="8">
    <source>
        <dbReference type="ARBA" id="ARBA00023136"/>
    </source>
</evidence>
<evidence type="ECO:0000259" key="14">
    <source>
        <dbReference type="Pfam" id="PF00593"/>
    </source>
</evidence>
<dbReference type="InterPro" id="IPR036942">
    <property type="entry name" value="Beta-barrel_TonB_sf"/>
</dbReference>
<evidence type="ECO:0000256" key="1">
    <source>
        <dbReference type="ARBA" id="ARBA00004571"/>
    </source>
</evidence>
<keyword evidence="6 13" id="KW-0732">Signal</keyword>
<dbReference type="Pfam" id="PF00593">
    <property type="entry name" value="TonB_dep_Rec_b-barrel"/>
    <property type="match status" value="1"/>
</dbReference>
<keyword evidence="4 11" id="KW-1134">Transmembrane beta strand</keyword>
<protein>
    <submittedName>
        <fullName evidence="16">Iron complex outermembrane receptor protein/vitamin B12 transporter</fullName>
    </submittedName>
</protein>
<keyword evidence="9 16" id="KW-0675">Receptor</keyword>
<accession>A0ABU1UWX4</accession>
<dbReference type="Gene3D" id="2.170.130.10">
    <property type="entry name" value="TonB-dependent receptor, plug domain"/>
    <property type="match status" value="1"/>
</dbReference>
<dbReference type="InterPro" id="IPR037066">
    <property type="entry name" value="Plug_dom_sf"/>
</dbReference>
<dbReference type="EMBL" id="JAVDVX010000002">
    <property type="protein sequence ID" value="MDR7089687.1"/>
    <property type="molecule type" value="Genomic_DNA"/>
</dbReference>
<keyword evidence="10 11" id="KW-0998">Cell outer membrane</keyword>
<evidence type="ECO:0000256" key="2">
    <source>
        <dbReference type="ARBA" id="ARBA00008143"/>
    </source>
</evidence>
<organism evidence="16 17">
    <name type="scientific">Cellvibrio fibrivorans</name>
    <dbReference type="NCBI Taxonomy" id="126350"/>
    <lineage>
        <taxon>Bacteria</taxon>
        <taxon>Pseudomonadati</taxon>
        <taxon>Pseudomonadota</taxon>
        <taxon>Gammaproteobacteria</taxon>
        <taxon>Cellvibrionales</taxon>
        <taxon>Cellvibrionaceae</taxon>
        <taxon>Cellvibrio</taxon>
    </lineage>
</organism>
<dbReference type="CDD" id="cd01347">
    <property type="entry name" value="ligand_gated_channel"/>
    <property type="match status" value="1"/>
</dbReference>
<dbReference type="InterPro" id="IPR000531">
    <property type="entry name" value="Beta-barrel_TonB"/>
</dbReference>
<evidence type="ECO:0000256" key="12">
    <source>
        <dbReference type="RuleBase" id="RU003357"/>
    </source>
</evidence>
<name>A0ABU1UWX4_9GAMM</name>
<feature type="domain" description="TonB-dependent receptor-like beta-barrel" evidence="14">
    <location>
        <begin position="232"/>
        <end position="615"/>
    </location>
</feature>
<feature type="signal peptide" evidence="13">
    <location>
        <begin position="1"/>
        <end position="34"/>
    </location>
</feature>